<evidence type="ECO:0000256" key="1">
    <source>
        <dbReference type="ARBA" id="ARBA00022729"/>
    </source>
</evidence>
<dbReference type="PANTHER" id="PTHR33376">
    <property type="match status" value="1"/>
</dbReference>
<protein>
    <submittedName>
        <fullName evidence="2">Putative Extracellular solute-binding protein, family 7</fullName>
    </submittedName>
</protein>
<dbReference type="EMBL" id="UPXX01000032">
    <property type="protein sequence ID" value="VBB47762.1"/>
    <property type="molecule type" value="Genomic_DNA"/>
</dbReference>
<dbReference type="AlphaFoldDB" id="A0A653AI49"/>
<reference evidence="2" key="1">
    <citation type="submission" date="2018-07" db="EMBL/GenBank/DDBJ databases">
        <authorList>
            <consortium name="Genoscope - CEA"/>
            <person name="William W."/>
        </authorList>
    </citation>
    <scope>NUCLEOTIDE SEQUENCE</scope>
    <source>
        <strain evidence="2">IK1</strain>
    </source>
</reference>
<dbReference type="Pfam" id="PF03480">
    <property type="entry name" value="DctP"/>
    <property type="match status" value="1"/>
</dbReference>
<dbReference type="CDD" id="cd13603">
    <property type="entry name" value="PBP2_TRAP_Siap_TeaA_like"/>
    <property type="match status" value="1"/>
</dbReference>
<name>A0A653AI49_UNCDX</name>
<gene>
    <name evidence="2" type="ORF">TRIP_B50557</name>
</gene>
<dbReference type="InterPro" id="IPR018389">
    <property type="entry name" value="DctP_fam"/>
</dbReference>
<dbReference type="InterPro" id="IPR038404">
    <property type="entry name" value="TRAP_DctP_sf"/>
</dbReference>
<dbReference type="NCBIfam" id="NF037995">
    <property type="entry name" value="TRAP_S1"/>
    <property type="match status" value="1"/>
</dbReference>
<accession>A0A653AI49</accession>
<evidence type="ECO:0000313" key="2">
    <source>
        <dbReference type="EMBL" id="VBB47762.1"/>
    </source>
</evidence>
<keyword evidence="1" id="KW-0732">Signal</keyword>
<dbReference type="PANTHER" id="PTHR33376:SF4">
    <property type="entry name" value="SIALIC ACID-BINDING PERIPLASMIC PROTEIN SIAP"/>
    <property type="match status" value="1"/>
</dbReference>
<dbReference type="Gene3D" id="3.40.190.170">
    <property type="entry name" value="Bacterial extracellular solute-binding protein, family 7"/>
    <property type="match status" value="1"/>
</dbReference>
<organism evidence="2">
    <name type="scientific">Uncultured Desulfatiglans sp</name>
    <dbReference type="NCBI Taxonomy" id="1748965"/>
    <lineage>
        <taxon>Bacteria</taxon>
        <taxon>Pseudomonadati</taxon>
        <taxon>Thermodesulfobacteriota</taxon>
        <taxon>Desulfobacteria</taxon>
        <taxon>Desulfatiglandales</taxon>
        <taxon>Desulfatiglandaceae</taxon>
        <taxon>Desulfatiglans</taxon>
        <taxon>environmental samples</taxon>
    </lineage>
</organism>
<proteinExistence type="predicted"/>
<sequence length="341" mass="39583">MRKGCWTLLGIVVISIGFIAASATAAEYKMRLAHMTPLIESHARAGVWIKDEIEKRSKGRMEVQYFHSFQLGNTIEITKKCQMGMIEAAYTNGNILPDMAPEFGIGYCPYVLDSYEKWTKFLANDELRNELFQYGEKRTGLMFVDQMWFGRYVIASTKPINTFEEVGKLKFRCTESQINLDWWKAWGVNADTMPWPEVYPALNQKVIDGIEQSKTAIHFLKVDDLTKYILHTDHVVGTWYIVLNKKWYDNLPEDLKTLVVQVIREASAQARVAQLYDECRVIAPMKEKGVTFTPLKPEEDAKFRQAVKEKVWPKWRERIGAEWFDKVVEFLKDVEKSPPME</sequence>
<dbReference type="GO" id="GO:0055085">
    <property type="term" value="P:transmembrane transport"/>
    <property type="evidence" value="ECO:0007669"/>
    <property type="project" value="InterPro"/>
</dbReference>